<proteinExistence type="predicted"/>
<name>A0ABU1BGL3_PSEHA</name>
<dbReference type="Proteomes" id="UP001226574">
    <property type="component" value="Unassembled WGS sequence"/>
</dbReference>
<gene>
    <name evidence="1" type="ORF">RC083_15040</name>
</gene>
<accession>A0ABU1BGL3</accession>
<reference evidence="1 2" key="1">
    <citation type="submission" date="2023-08" db="EMBL/GenBank/DDBJ databases">
        <title>Pseudoalteromonas haloplanktis LL1 genome.</title>
        <authorList>
            <person name="Wu S."/>
        </authorList>
    </citation>
    <scope>NUCLEOTIDE SEQUENCE [LARGE SCALE GENOMIC DNA]</scope>
    <source>
        <strain evidence="1 2">LL1</strain>
    </source>
</reference>
<comment type="caution">
    <text evidence="1">The sequence shown here is derived from an EMBL/GenBank/DDBJ whole genome shotgun (WGS) entry which is preliminary data.</text>
</comment>
<dbReference type="RefSeq" id="WP_309039330.1">
    <property type="nucleotide sequence ID" value="NZ_JAVIFY010000011.1"/>
</dbReference>
<protein>
    <submittedName>
        <fullName evidence="1">Uncharacterized protein</fullName>
    </submittedName>
</protein>
<sequence length="78" mass="9338">MKHELWSNEEELDTFCLAGKHGDDARQLLEPDSKLVWTCEADSHFEAMTKYYEFRGWGVYTTDYPEHDEKTYKELGWE</sequence>
<dbReference type="EMBL" id="JAVIFY010000011">
    <property type="protein sequence ID" value="MDQ9092896.1"/>
    <property type="molecule type" value="Genomic_DNA"/>
</dbReference>
<keyword evidence="2" id="KW-1185">Reference proteome</keyword>
<evidence type="ECO:0000313" key="2">
    <source>
        <dbReference type="Proteomes" id="UP001226574"/>
    </source>
</evidence>
<organism evidence="1 2">
    <name type="scientific">Pseudoalteromonas haloplanktis</name>
    <name type="common">Alteromonas haloplanktis</name>
    <dbReference type="NCBI Taxonomy" id="228"/>
    <lineage>
        <taxon>Bacteria</taxon>
        <taxon>Pseudomonadati</taxon>
        <taxon>Pseudomonadota</taxon>
        <taxon>Gammaproteobacteria</taxon>
        <taxon>Alteromonadales</taxon>
        <taxon>Pseudoalteromonadaceae</taxon>
        <taxon>Pseudoalteromonas</taxon>
    </lineage>
</organism>
<evidence type="ECO:0000313" key="1">
    <source>
        <dbReference type="EMBL" id="MDQ9092896.1"/>
    </source>
</evidence>